<protein>
    <submittedName>
        <fullName evidence="3">Uncharacterized protein</fullName>
    </submittedName>
</protein>
<name>A0A914S0T6_PAREQ</name>
<sequence length="194" mass="21977">MIGISILLPMIVLRMNSAQLIGSTFPASQASELRMTYTSGEGAIPSSMAGSGTYTFKQNPGDWQDSFIVELMIPHCDQPGLYTLIDLFEKLLKRANPPLLKDIPCGLPPFVDKLSPLLEQRLRDVWKFYKQGDECGEQQAQTFAIVRTLNEQERANIFGQPQPMQNLRRKFKLVEKMTAFNYELLKGSVQNENF</sequence>
<feature type="chain" id="PRO_5037678372" evidence="1">
    <location>
        <begin position="19"/>
        <end position="194"/>
    </location>
</feature>
<keyword evidence="2" id="KW-1185">Reference proteome</keyword>
<dbReference type="Proteomes" id="UP000887564">
    <property type="component" value="Unplaced"/>
</dbReference>
<dbReference type="AlphaFoldDB" id="A0A914S0T6"/>
<organism evidence="2 3">
    <name type="scientific">Parascaris equorum</name>
    <name type="common">Equine roundworm</name>
    <dbReference type="NCBI Taxonomy" id="6256"/>
    <lineage>
        <taxon>Eukaryota</taxon>
        <taxon>Metazoa</taxon>
        <taxon>Ecdysozoa</taxon>
        <taxon>Nematoda</taxon>
        <taxon>Chromadorea</taxon>
        <taxon>Rhabditida</taxon>
        <taxon>Spirurina</taxon>
        <taxon>Ascaridomorpha</taxon>
        <taxon>Ascaridoidea</taxon>
        <taxon>Ascarididae</taxon>
        <taxon>Parascaris</taxon>
    </lineage>
</organism>
<feature type="signal peptide" evidence="1">
    <location>
        <begin position="1"/>
        <end position="18"/>
    </location>
</feature>
<dbReference type="WBParaSite" id="PEQ_0000793001-mRNA-1">
    <property type="protein sequence ID" value="PEQ_0000793001-mRNA-1"/>
    <property type="gene ID" value="PEQ_0000793001"/>
</dbReference>
<proteinExistence type="predicted"/>
<evidence type="ECO:0000256" key="1">
    <source>
        <dbReference type="SAM" id="SignalP"/>
    </source>
</evidence>
<accession>A0A914S0T6</accession>
<evidence type="ECO:0000313" key="2">
    <source>
        <dbReference type="Proteomes" id="UP000887564"/>
    </source>
</evidence>
<evidence type="ECO:0000313" key="3">
    <source>
        <dbReference type="WBParaSite" id="PEQ_0000793001-mRNA-1"/>
    </source>
</evidence>
<reference evidence="3" key="1">
    <citation type="submission" date="2022-11" db="UniProtKB">
        <authorList>
            <consortium name="WormBaseParasite"/>
        </authorList>
    </citation>
    <scope>IDENTIFICATION</scope>
</reference>
<keyword evidence="1" id="KW-0732">Signal</keyword>